<reference evidence="2 3" key="1">
    <citation type="submission" date="2017-08" db="EMBL/GenBank/DDBJ databases">
        <title>Aliifodinibius alkalisoli sp. nov., isolated from saline alkaline soil.</title>
        <authorList>
            <person name="Liu D."/>
            <person name="Zhang G."/>
        </authorList>
    </citation>
    <scope>NUCLEOTIDE SEQUENCE [LARGE SCALE GENOMIC DNA]</scope>
    <source>
        <strain evidence="2 3">WN023</strain>
    </source>
</reference>
<gene>
    <name evidence="2" type="ORF">CK503_09460</name>
</gene>
<accession>A0A2A2GAL3</accession>
<organism evidence="2 3">
    <name type="scientific">Fodinibius salipaludis</name>
    <dbReference type="NCBI Taxonomy" id="2032627"/>
    <lineage>
        <taxon>Bacteria</taxon>
        <taxon>Pseudomonadati</taxon>
        <taxon>Balneolota</taxon>
        <taxon>Balneolia</taxon>
        <taxon>Balneolales</taxon>
        <taxon>Balneolaceae</taxon>
        <taxon>Fodinibius</taxon>
    </lineage>
</organism>
<sequence>MDEQKTSTWAWTSLGFGIVGALVLILSGYGYQWNWWGLGTAFTWLLPGSGVLALIGFSLALFFGFTRHNNPEVKGVGITFVGVVLSIAVMGTLGYWFTEAQKYPPIHDISTDIENPPEFRNVVPLRADAPNDTTYGDQEKADLQREAYPDIETLYLEQGYGEAFDRALAAAEEMPWEEIVTKDKERGIIEAYDKLPWFGFIDDVVIRIDTAETADRSRIDVRSVSRIGRGDIGVNAQRIRDYLETVQK</sequence>
<dbReference type="EMBL" id="NSKE01000006">
    <property type="protein sequence ID" value="PAU93889.1"/>
    <property type="molecule type" value="Genomic_DNA"/>
</dbReference>
<keyword evidence="1" id="KW-0472">Membrane</keyword>
<feature type="transmembrane region" description="Helical" evidence="1">
    <location>
        <begin position="75"/>
        <end position="97"/>
    </location>
</feature>
<dbReference type="OrthoDB" id="1523552at2"/>
<dbReference type="AlphaFoldDB" id="A0A2A2GAL3"/>
<evidence type="ECO:0000313" key="3">
    <source>
        <dbReference type="Proteomes" id="UP000218831"/>
    </source>
</evidence>
<keyword evidence="1" id="KW-0812">Transmembrane</keyword>
<dbReference type="RefSeq" id="WP_095606565.1">
    <property type="nucleotide sequence ID" value="NZ_NSKE01000006.1"/>
</dbReference>
<dbReference type="Proteomes" id="UP000218831">
    <property type="component" value="Unassembled WGS sequence"/>
</dbReference>
<keyword evidence="1" id="KW-1133">Transmembrane helix</keyword>
<protein>
    <recommendedName>
        <fullName evidence="4">DUF1499 domain-containing protein</fullName>
    </recommendedName>
</protein>
<evidence type="ECO:0000256" key="1">
    <source>
        <dbReference type="SAM" id="Phobius"/>
    </source>
</evidence>
<comment type="caution">
    <text evidence="2">The sequence shown here is derived from an EMBL/GenBank/DDBJ whole genome shotgun (WGS) entry which is preliminary data.</text>
</comment>
<name>A0A2A2GAL3_9BACT</name>
<feature type="transmembrane region" description="Helical" evidence="1">
    <location>
        <begin position="41"/>
        <end position="63"/>
    </location>
</feature>
<evidence type="ECO:0008006" key="4">
    <source>
        <dbReference type="Google" id="ProtNLM"/>
    </source>
</evidence>
<proteinExistence type="predicted"/>
<feature type="transmembrane region" description="Helical" evidence="1">
    <location>
        <begin position="9"/>
        <end position="29"/>
    </location>
</feature>
<dbReference type="InterPro" id="IPR010865">
    <property type="entry name" value="DUF1499"/>
</dbReference>
<evidence type="ECO:0000313" key="2">
    <source>
        <dbReference type="EMBL" id="PAU93889.1"/>
    </source>
</evidence>
<dbReference type="Pfam" id="PF07386">
    <property type="entry name" value="DUF1499"/>
    <property type="match status" value="1"/>
</dbReference>
<keyword evidence="3" id="KW-1185">Reference proteome</keyword>